<feature type="region of interest" description="Disordered" evidence="1">
    <location>
        <begin position="25"/>
        <end position="55"/>
    </location>
</feature>
<evidence type="ECO:0000313" key="2">
    <source>
        <dbReference type="EMBL" id="KAJ4463625.1"/>
    </source>
</evidence>
<feature type="compositionally biased region" description="Polar residues" evidence="1">
    <location>
        <begin position="41"/>
        <end position="54"/>
    </location>
</feature>
<accession>A0ABQ8UXJ9</accession>
<evidence type="ECO:0008006" key="4">
    <source>
        <dbReference type="Google" id="ProtNLM"/>
    </source>
</evidence>
<protein>
    <recommendedName>
        <fullName evidence="4">DRBM domain-containing protein</fullName>
    </recommendedName>
</protein>
<organism evidence="2 3">
    <name type="scientific">Lentinula lateritia</name>
    <dbReference type="NCBI Taxonomy" id="40482"/>
    <lineage>
        <taxon>Eukaryota</taxon>
        <taxon>Fungi</taxon>
        <taxon>Dikarya</taxon>
        <taxon>Basidiomycota</taxon>
        <taxon>Agaricomycotina</taxon>
        <taxon>Agaricomycetes</taxon>
        <taxon>Agaricomycetidae</taxon>
        <taxon>Agaricales</taxon>
        <taxon>Marasmiineae</taxon>
        <taxon>Omphalotaceae</taxon>
        <taxon>Lentinula</taxon>
    </lineage>
</organism>
<sequence>MVFQSTLFFQACYITPSLRYCSPRHRKQVNPHSIPPRPSPDATSESSPVLSAPSTLHAGPDNIGINHLSDGALPVTDDHSANNGDLVPDGMFADVAAACHQLGFVLESVKYQRRQGRGVSFLNMLNNWTATSNFIVALGYDRNGGLESQKVTFKDSPQSFADLLVNKLGWEIRGYQKKRTLFQWAEEATFRKKWSLTKSQNTEAFRTWMRMCYIWHNPGFIRTHSRLDSNADNEKEQVAHIHAFILVYQQSSPPAVRIHVLTLVYQQSSPPAVCIHVLTLVYQQSSPPAVCIHTFTLVYQQLSPPAVHIHVLTLVYQQLSPPSVRIHTFTLIYQQSSPPTVRIYTFTLVYQQLSPPAAHIHAFTLVYQQLSPPAVCIHTFTSNRLPQQFILLQSHSFLKTP</sequence>
<comment type="caution">
    <text evidence="2">The sequence shown here is derived from an EMBL/GenBank/DDBJ whole genome shotgun (WGS) entry which is preliminary data.</text>
</comment>
<proteinExistence type="predicted"/>
<evidence type="ECO:0000313" key="3">
    <source>
        <dbReference type="Proteomes" id="UP001150217"/>
    </source>
</evidence>
<reference evidence="2" key="1">
    <citation type="submission" date="2022-08" db="EMBL/GenBank/DDBJ databases">
        <title>A Global Phylogenomic Analysis of the Shiitake Genus Lentinula.</title>
        <authorList>
            <consortium name="DOE Joint Genome Institute"/>
            <person name="Sierra-Patev S."/>
            <person name="Min B."/>
            <person name="Naranjo-Ortiz M."/>
            <person name="Looney B."/>
            <person name="Konkel Z."/>
            <person name="Slot J.C."/>
            <person name="Sakamoto Y."/>
            <person name="Steenwyk J.L."/>
            <person name="Rokas A."/>
            <person name="Carro J."/>
            <person name="Camarero S."/>
            <person name="Ferreira P."/>
            <person name="Molpeceres G."/>
            <person name="Ruiz-Duenas F.J."/>
            <person name="Serrano A."/>
            <person name="Henrissat B."/>
            <person name="Drula E."/>
            <person name="Hughes K.W."/>
            <person name="Mata J.L."/>
            <person name="Ishikawa N.K."/>
            <person name="Vargas-Isla R."/>
            <person name="Ushijima S."/>
            <person name="Smith C.A."/>
            <person name="Ahrendt S."/>
            <person name="Andreopoulos W."/>
            <person name="He G."/>
            <person name="Labutti K."/>
            <person name="Lipzen A."/>
            <person name="Ng V."/>
            <person name="Riley R."/>
            <person name="Sandor L."/>
            <person name="Barry K."/>
            <person name="Martinez A.T."/>
            <person name="Xiao Y."/>
            <person name="Gibbons J.G."/>
            <person name="Terashima K."/>
            <person name="Grigoriev I.V."/>
            <person name="Hibbett D.S."/>
        </authorList>
    </citation>
    <scope>NUCLEOTIDE SEQUENCE</scope>
    <source>
        <strain evidence="2">RHP3577 ss4</strain>
    </source>
</reference>
<gene>
    <name evidence="2" type="ORF">C8R41DRAFT_927311</name>
</gene>
<name>A0ABQ8UXJ9_9AGAR</name>
<dbReference type="EMBL" id="JANVFT010000156">
    <property type="protein sequence ID" value="KAJ4463625.1"/>
    <property type="molecule type" value="Genomic_DNA"/>
</dbReference>
<evidence type="ECO:0000256" key="1">
    <source>
        <dbReference type="SAM" id="MobiDB-lite"/>
    </source>
</evidence>
<keyword evidence="3" id="KW-1185">Reference proteome</keyword>
<dbReference type="Proteomes" id="UP001150217">
    <property type="component" value="Unassembled WGS sequence"/>
</dbReference>